<dbReference type="PROSITE" id="PS50008">
    <property type="entry name" value="PIPLC_Y_DOMAIN"/>
    <property type="match status" value="1"/>
</dbReference>
<feature type="domain" description="PI-PLC Y-box" evidence="9">
    <location>
        <begin position="563"/>
        <end position="655"/>
    </location>
</feature>
<dbReference type="SUPFAM" id="SSF51695">
    <property type="entry name" value="PLC-like phosphodiesterases"/>
    <property type="match status" value="1"/>
</dbReference>
<dbReference type="eggNOG" id="KOG0169">
    <property type="taxonomic scope" value="Eukaryota"/>
</dbReference>
<dbReference type="PROSITE" id="PS50007">
    <property type="entry name" value="PIPLC_X_DOMAIN"/>
    <property type="match status" value="1"/>
</dbReference>
<dbReference type="EC" id="3.1.4.11" evidence="1 6"/>
<dbReference type="InterPro" id="IPR035892">
    <property type="entry name" value="C2_domain_sf"/>
</dbReference>
<dbReference type="InterPro" id="IPR017946">
    <property type="entry name" value="PLC-like_Pdiesterase_TIM-brl"/>
</dbReference>
<keyword evidence="3 6" id="KW-0442">Lipid degradation</keyword>
<dbReference type="InParanoid" id="G0QXT3"/>
<dbReference type="RefSeq" id="XP_004031200.1">
    <property type="nucleotide sequence ID" value="XM_004031152.1"/>
</dbReference>
<dbReference type="PANTHER" id="PTHR10336:SF209">
    <property type="entry name" value="PHOSPHOINOSITIDE PHOSPHOLIPASE C"/>
    <property type="match status" value="1"/>
</dbReference>
<dbReference type="Gene3D" id="2.60.40.150">
    <property type="entry name" value="C2 domain"/>
    <property type="match status" value="1"/>
</dbReference>
<dbReference type="Pfam" id="PF00387">
    <property type="entry name" value="PI-PLC-Y"/>
    <property type="match status" value="1"/>
</dbReference>
<dbReference type="PROSITE" id="PS50004">
    <property type="entry name" value="C2"/>
    <property type="match status" value="1"/>
</dbReference>
<dbReference type="Gene3D" id="1.10.238.10">
    <property type="entry name" value="EF-hand"/>
    <property type="match status" value="1"/>
</dbReference>
<dbReference type="CDD" id="cd08558">
    <property type="entry name" value="PI-PLCc_eukaryota"/>
    <property type="match status" value="1"/>
</dbReference>
<dbReference type="SMART" id="SM00239">
    <property type="entry name" value="C2"/>
    <property type="match status" value="1"/>
</dbReference>
<dbReference type="InterPro" id="IPR011992">
    <property type="entry name" value="EF-hand-dom_pair"/>
</dbReference>
<dbReference type="GO" id="GO:0035556">
    <property type="term" value="P:intracellular signal transduction"/>
    <property type="evidence" value="ECO:0007669"/>
    <property type="project" value="InterPro"/>
</dbReference>
<keyword evidence="6 11" id="KW-0378">Hydrolase</keyword>
<dbReference type="Proteomes" id="UP000008983">
    <property type="component" value="Unassembled WGS sequence"/>
</dbReference>
<name>G0QXT3_ICHMU</name>
<dbReference type="InterPro" id="IPR002048">
    <property type="entry name" value="EF_hand_dom"/>
</dbReference>
<dbReference type="InterPro" id="IPR018247">
    <property type="entry name" value="EF_Hand_1_Ca_BS"/>
</dbReference>
<reference evidence="11 12" key="1">
    <citation type="submission" date="2011-07" db="EMBL/GenBank/DDBJ databases">
        <authorList>
            <person name="Coyne R."/>
            <person name="Brami D."/>
            <person name="Johnson J."/>
            <person name="Hostetler J."/>
            <person name="Hannick L."/>
            <person name="Clark T."/>
            <person name="Cassidy-Hanley D."/>
            <person name="Inman J."/>
        </authorList>
    </citation>
    <scope>NUCLEOTIDE SEQUENCE [LARGE SCALE GENOMIC DNA]</scope>
    <source>
        <strain evidence="11 12">G5</strain>
    </source>
</reference>
<dbReference type="InterPro" id="IPR001192">
    <property type="entry name" value="PI-PLC_fam"/>
</dbReference>
<dbReference type="PRINTS" id="PR00390">
    <property type="entry name" value="PHPHLIPASEC"/>
</dbReference>
<dbReference type="GeneID" id="14906077"/>
<evidence type="ECO:0000256" key="4">
    <source>
        <dbReference type="ARBA" id="ARBA00023098"/>
    </source>
</evidence>
<organism evidence="11 12">
    <name type="scientific">Ichthyophthirius multifiliis</name>
    <name type="common">White spot disease agent</name>
    <name type="synonym">Ich</name>
    <dbReference type="NCBI Taxonomy" id="5932"/>
    <lineage>
        <taxon>Eukaryota</taxon>
        <taxon>Sar</taxon>
        <taxon>Alveolata</taxon>
        <taxon>Ciliophora</taxon>
        <taxon>Intramacronucleata</taxon>
        <taxon>Oligohymenophorea</taxon>
        <taxon>Hymenostomatida</taxon>
        <taxon>Ophryoglenina</taxon>
        <taxon>Ichthyophthirius</taxon>
    </lineage>
</organism>
<evidence type="ECO:0000256" key="1">
    <source>
        <dbReference type="ARBA" id="ARBA00012368"/>
    </source>
</evidence>
<dbReference type="SMART" id="SM00148">
    <property type="entry name" value="PLCXc"/>
    <property type="match status" value="1"/>
</dbReference>
<keyword evidence="7" id="KW-0175">Coiled coil</keyword>
<dbReference type="STRING" id="857967.G0QXT3"/>
<sequence length="803" mass="95668">MFKIQSKINQKQKKVFFIYNDDIKYLQWLSDNKKYTQSRILLTDIQQIQSNYTLKNRDPKKLFYIQSSKYKLLLEFFSENDKITFQQGLNFFIEKAQEIEIIEKQQDQIKYMAKNLFLNADTDGNRQLDYQEIFQLLKSLQISINDKYLRQIFKQFDINKNGQIEQEELVFIIRDISKKIELQEIFNKYSLSGFMMPEQYQQFLSKEQKEQVPINKVHEIFKSICLDNNQQNLKIEFYQFSNLIFNENNNILNPMEQEIHQVKFIFYLQVIILKDMDHPLTDYFINSSHNTYLMSNQLIGQSSIQAYINAFQKGCRCVELDCWDGANDEPTVYHGYTLTSKLLFKDILNCVNEYGFKYSQYPIILSLENHCTIKYQKKMAQYMQDILKEKLYIVPLNWEQLNDYKSPNQLRNMVIVKNKGKVDKIYSNIEEISDSDNENNCIKRKIQQQQELQKVKQQQYQQEQQKLKNDFQEEQEKIKQQQQQQQYLSQKDDKTINKLLQEQQRIKTQSSKELDEYDDRLQKNSKKNNIKKQKQIKECIELLRVTSLFGCHMRIEDTQKRCWQISSIDESKVEKLLTTKPKELVDINKQAFTRVYPGGLRIDSSNYNPINGFLSGSQIIALNFQTNDFFLLLYLSIFQQNGDIKCGFVLKPQYMLKYEKNPQYPFMMSQVRKIIKIKVISASQLIYENQDSDIMDPYVEVSVWGSELDRENNQTKITNYVNNNGFHPIFEDNEFTFQFVCPEIAQVIFKVKDSDYGKDVTIGQFAIPVNCIRQGYRIVQLRNSQLNFFQNSFILVHIQIIDQ</sequence>
<dbReference type="EMBL" id="GL984088">
    <property type="protein sequence ID" value="EGR29964.1"/>
    <property type="molecule type" value="Genomic_DNA"/>
</dbReference>
<keyword evidence="4 6" id="KW-0443">Lipid metabolism</keyword>
<feature type="domain" description="EF-hand" evidence="10">
    <location>
        <begin position="144"/>
        <end position="179"/>
    </location>
</feature>
<dbReference type="CDD" id="cd00275">
    <property type="entry name" value="C2_PLC_like"/>
    <property type="match status" value="1"/>
</dbReference>
<dbReference type="InterPro" id="IPR000909">
    <property type="entry name" value="PLipase_C_PInositol-sp_X_dom"/>
</dbReference>
<gene>
    <name evidence="11" type="ORF">IMG5_145130</name>
</gene>
<dbReference type="PANTHER" id="PTHR10336">
    <property type="entry name" value="PHOSPHOINOSITIDE-SPECIFIC PHOSPHOLIPASE C FAMILY PROTEIN"/>
    <property type="match status" value="1"/>
</dbReference>
<dbReference type="GO" id="GO:0004435">
    <property type="term" value="F:phosphatidylinositol-4,5-bisphosphate phospholipase C activity"/>
    <property type="evidence" value="ECO:0007669"/>
    <property type="project" value="UniProtKB-EC"/>
</dbReference>
<keyword evidence="5" id="KW-0807">Transducer</keyword>
<comment type="catalytic activity">
    <reaction evidence="6">
        <text>a 1,2-diacyl-sn-glycero-3-phospho-(1D-myo-inositol-4,5-bisphosphate) + H2O = 1D-myo-inositol 1,4,5-trisphosphate + a 1,2-diacyl-sn-glycerol + H(+)</text>
        <dbReference type="Rhea" id="RHEA:33179"/>
        <dbReference type="ChEBI" id="CHEBI:15377"/>
        <dbReference type="ChEBI" id="CHEBI:15378"/>
        <dbReference type="ChEBI" id="CHEBI:17815"/>
        <dbReference type="ChEBI" id="CHEBI:58456"/>
        <dbReference type="ChEBI" id="CHEBI:203600"/>
        <dbReference type="EC" id="3.1.4.11"/>
    </reaction>
</comment>
<dbReference type="SUPFAM" id="SSF47473">
    <property type="entry name" value="EF-hand"/>
    <property type="match status" value="1"/>
</dbReference>
<keyword evidence="2" id="KW-0106">Calcium</keyword>
<evidence type="ECO:0000256" key="3">
    <source>
        <dbReference type="ARBA" id="ARBA00022963"/>
    </source>
</evidence>
<dbReference type="GO" id="GO:0016042">
    <property type="term" value="P:lipid catabolic process"/>
    <property type="evidence" value="ECO:0007669"/>
    <property type="project" value="UniProtKB-KW"/>
</dbReference>
<dbReference type="PROSITE" id="PS50222">
    <property type="entry name" value="EF_HAND_2"/>
    <property type="match status" value="2"/>
</dbReference>
<feature type="domain" description="C2" evidence="8">
    <location>
        <begin position="656"/>
        <end position="782"/>
    </location>
</feature>
<dbReference type="SUPFAM" id="SSF49562">
    <property type="entry name" value="C2 domain (Calcium/lipid-binding domain, CaLB)"/>
    <property type="match status" value="1"/>
</dbReference>
<evidence type="ECO:0000259" key="8">
    <source>
        <dbReference type="PROSITE" id="PS50004"/>
    </source>
</evidence>
<dbReference type="InterPro" id="IPR001711">
    <property type="entry name" value="PLipase_C_Pinositol-sp_Y"/>
</dbReference>
<feature type="domain" description="EF-hand" evidence="10">
    <location>
        <begin position="113"/>
        <end position="143"/>
    </location>
</feature>
<evidence type="ECO:0000313" key="12">
    <source>
        <dbReference type="Proteomes" id="UP000008983"/>
    </source>
</evidence>
<dbReference type="Gene3D" id="3.20.20.190">
    <property type="entry name" value="Phosphatidylinositol (PI) phosphodiesterase"/>
    <property type="match status" value="2"/>
</dbReference>
<protein>
    <recommendedName>
        <fullName evidence="1 6">Phosphoinositide phospholipase C</fullName>
        <ecNumber evidence="1 6">3.1.4.11</ecNumber>
    </recommendedName>
</protein>
<evidence type="ECO:0000256" key="7">
    <source>
        <dbReference type="SAM" id="Coils"/>
    </source>
</evidence>
<evidence type="ECO:0000256" key="6">
    <source>
        <dbReference type="RuleBase" id="RU361133"/>
    </source>
</evidence>
<dbReference type="Pfam" id="PF13499">
    <property type="entry name" value="EF-hand_7"/>
    <property type="match status" value="1"/>
</dbReference>
<dbReference type="AlphaFoldDB" id="G0QXT3"/>
<keyword evidence="12" id="KW-1185">Reference proteome</keyword>
<proteinExistence type="predicted"/>
<evidence type="ECO:0000259" key="10">
    <source>
        <dbReference type="PROSITE" id="PS50222"/>
    </source>
</evidence>
<evidence type="ECO:0000313" key="11">
    <source>
        <dbReference type="EMBL" id="EGR29964.1"/>
    </source>
</evidence>
<dbReference type="CDD" id="cd15898">
    <property type="entry name" value="EFh_PI-PLC"/>
    <property type="match status" value="1"/>
</dbReference>
<dbReference type="SMART" id="SM00149">
    <property type="entry name" value="PLCYc"/>
    <property type="match status" value="1"/>
</dbReference>
<accession>G0QXT3</accession>
<dbReference type="GO" id="GO:0005509">
    <property type="term" value="F:calcium ion binding"/>
    <property type="evidence" value="ECO:0007669"/>
    <property type="project" value="InterPro"/>
</dbReference>
<dbReference type="OMA" id="HWQREMS"/>
<dbReference type="Pfam" id="PF00388">
    <property type="entry name" value="PI-PLC-X"/>
    <property type="match status" value="1"/>
</dbReference>
<dbReference type="OrthoDB" id="312543at2759"/>
<evidence type="ECO:0000256" key="5">
    <source>
        <dbReference type="ARBA" id="ARBA00023224"/>
    </source>
</evidence>
<dbReference type="SMART" id="SM00054">
    <property type="entry name" value="EFh"/>
    <property type="match status" value="2"/>
</dbReference>
<dbReference type="PROSITE" id="PS00018">
    <property type="entry name" value="EF_HAND_1"/>
    <property type="match status" value="2"/>
</dbReference>
<dbReference type="InterPro" id="IPR000008">
    <property type="entry name" value="C2_dom"/>
</dbReference>
<evidence type="ECO:0000256" key="2">
    <source>
        <dbReference type="ARBA" id="ARBA00022837"/>
    </source>
</evidence>
<evidence type="ECO:0000259" key="9">
    <source>
        <dbReference type="PROSITE" id="PS50008"/>
    </source>
</evidence>
<feature type="coiled-coil region" evidence="7">
    <location>
        <begin position="446"/>
        <end position="520"/>
    </location>
</feature>